<dbReference type="Proteomes" id="UP000663855">
    <property type="component" value="Unassembled WGS sequence"/>
</dbReference>
<reference evidence="5" key="1">
    <citation type="submission" date="2021-02" db="EMBL/GenBank/DDBJ databases">
        <authorList>
            <person name="Nowell W R."/>
        </authorList>
    </citation>
    <scope>NUCLEOTIDE SEQUENCE</scope>
</reference>
<dbReference type="SUPFAM" id="SSF52200">
    <property type="entry name" value="Toll/Interleukin receptor TIR domain"/>
    <property type="match status" value="2"/>
</dbReference>
<accession>A0A815VAB9</accession>
<protein>
    <recommendedName>
        <fullName evidence="7">Death domain-containing protein</fullName>
    </recommendedName>
</protein>
<dbReference type="InterPro" id="IPR000488">
    <property type="entry name" value="Death_dom"/>
</dbReference>
<feature type="domain" description="Death" evidence="2">
    <location>
        <begin position="936"/>
        <end position="1001"/>
    </location>
</feature>
<dbReference type="PROSITE" id="PS50104">
    <property type="entry name" value="TIR"/>
    <property type="match status" value="1"/>
</dbReference>
<dbReference type="InterPro" id="IPR000157">
    <property type="entry name" value="TIR_dom"/>
</dbReference>
<dbReference type="PANTHER" id="PTHR47508">
    <property type="entry name" value="SAM DOMAIN-CONTAINING PROTEIN-RELATED"/>
    <property type="match status" value="1"/>
</dbReference>
<evidence type="ECO:0000313" key="6">
    <source>
        <dbReference type="Proteomes" id="UP000663834"/>
    </source>
</evidence>
<evidence type="ECO:0008006" key="7">
    <source>
        <dbReference type="Google" id="ProtNLM"/>
    </source>
</evidence>
<dbReference type="EMBL" id="CAJNOW010008245">
    <property type="protein sequence ID" value="CAF1533261.1"/>
    <property type="molecule type" value="Genomic_DNA"/>
</dbReference>
<gene>
    <name evidence="4" type="ORF">CJN711_LOCUS7053</name>
    <name evidence="5" type="ORF">KQP761_LOCUS16453</name>
</gene>
<feature type="region of interest" description="Disordered" evidence="1">
    <location>
        <begin position="1364"/>
        <end position="1393"/>
    </location>
</feature>
<dbReference type="OrthoDB" id="6078042at2759"/>
<dbReference type="Gene3D" id="1.10.533.10">
    <property type="entry name" value="Death Domain, Fas"/>
    <property type="match status" value="1"/>
</dbReference>
<comment type="caution">
    <text evidence="5">The sequence shown here is derived from an EMBL/GenBank/DDBJ whole genome shotgun (WGS) entry which is preliminary data.</text>
</comment>
<dbReference type="EMBL" id="CAJNOV010002309">
    <property type="protein sequence ID" value="CAF1098928.1"/>
    <property type="molecule type" value="Genomic_DNA"/>
</dbReference>
<dbReference type="InterPro" id="IPR035897">
    <property type="entry name" value="Toll_tir_struct_dom_sf"/>
</dbReference>
<dbReference type="SUPFAM" id="SSF47986">
    <property type="entry name" value="DEATH domain"/>
    <property type="match status" value="1"/>
</dbReference>
<dbReference type="Pfam" id="PF13676">
    <property type="entry name" value="TIR_2"/>
    <property type="match status" value="2"/>
</dbReference>
<organism evidence="5 6">
    <name type="scientific">Rotaria magnacalcarata</name>
    <dbReference type="NCBI Taxonomy" id="392030"/>
    <lineage>
        <taxon>Eukaryota</taxon>
        <taxon>Metazoa</taxon>
        <taxon>Spiralia</taxon>
        <taxon>Gnathifera</taxon>
        <taxon>Rotifera</taxon>
        <taxon>Eurotatoria</taxon>
        <taxon>Bdelloidea</taxon>
        <taxon>Philodinida</taxon>
        <taxon>Philodinidae</taxon>
        <taxon>Rotaria</taxon>
    </lineage>
</organism>
<proteinExistence type="predicted"/>
<dbReference type="Proteomes" id="UP000663834">
    <property type="component" value="Unassembled WGS sequence"/>
</dbReference>
<dbReference type="GO" id="GO:0007165">
    <property type="term" value="P:signal transduction"/>
    <property type="evidence" value="ECO:0007669"/>
    <property type="project" value="InterPro"/>
</dbReference>
<dbReference type="PANTHER" id="PTHR47508:SF1">
    <property type="entry name" value="NON-SPECIFIC SERINE_THREONINE PROTEIN KINASE"/>
    <property type="match status" value="1"/>
</dbReference>
<evidence type="ECO:0000313" key="4">
    <source>
        <dbReference type="EMBL" id="CAF1098928.1"/>
    </source>
</evidence>
<evidence type="ECO:0000256" key="1">
    <source>
        <dbReference type="SAM" id="MobiDB-lite"/>
    </source>
</evidence>
<dbReference type="InterPro" id="IPR011029">
    <property type="entry name" value="DEATH-like_dom_sf"/>
</dbReference>
<dbReference type="Pfam" id="PF00531">
    <property type="entry name" value="Death"/>
    <property type="match status" value="1"/>
</dbReference>
<evidence type="ECO:0000259" key="3">
    <source>
        <dbReference type="PROSITE" id="PS50104"/>
    </source>
</evidence>
<feature type="domain" description="TIR" evidence="3">
    <location>
        <begin position="1206"/>
        <end position="1324"/>
    </location>
</feature>
<sequence>MEELIQQLTHNNQQFEEQWPTLHTQLHKLSIDSSEVDSVIVKVKSLDALVDYILADTEEFLYVKLVMTEKVITYAIEDPIPPFDELTRIFCRVLNVSNTNNLFNLSFLEKFFYVTRIGEELSKISSAILIDSMFNHLEKHEFLNKNLDDKMKQSWQQFLSRGLFSSLSMDTNKLNSEATMNNMRSSFQRLYRCAALNSHQSDVWSAVLNVLNRTYPTLFNSYTNSEEATFYLTSCAEPAISADYVHLISQGYKSDLELFKTNISLICTIMEKLVLQNRVDACRYFMDNALIVHFKLITNFEELLQMLIRMCSSVNTESRNSFCKSVISPITYELSSKKCKKELAGLFFDFILAILSFTIMDAPKFAYNILAIGEFYPWKQLDTKITQLIQSCITYDNIAYDTRNTDLDYLNQILSIIRERAKVNPTMLRATHTLALEAVLKWSSIINNDTGKPYSRHVFGMGVVMAELVDQQQVSVESCSKLLRIFRKLIDPDDEIFELNQLYDQFFRSLVKLLTEFLGHLKTLPLTLHEEIASFILAALNHPFMNENGAMTLAQTASLSLWFKLGVCMHTEDDARPYKTCADRLYQLAFEDEAQQRFYPWWLTFWTIVGIKYPNLALDHISQFLEDIIDRKQFTLLSVVTALYSKRPESFHSRLNDLIHGLFDVGNQRLQPISFLIDTVVQARPELITSEHVDYLFTLIKDNIDLFDAMLHIFQTLGHIASAQPHLFDKHKDTLFDYTIERNSTVVFDCLQHYLVASTIINGEKTADEYLTRLIDLIKIIKNIAIELKTQIFHTCQVLGVRHKHILAAKRNDLIPFESDSTCQALIGFIDGNILSEENQAMINRTLDEIVQIERRVVHTEQDVQNIIKVVKHQELNITNLNSHINEIDTRVNNISEQVDFHAREIERIDMKTLSYVPSEWGRDVCTLLNVRTDNDWRLLGKRFGYSTSEVKHWAMQIDPSMSLLNEWFMTHKADEATYGLLKVLNDIGRTDAEEIIRKAVTKAGQLIPDDMSIEIKRLPPVFISYQWGSQKAVLRLKSNLEQAGYLCWMDTGQMGGGDKLFAKLDAGIRGAKVVICCMNKAYAQSDNCSREVHLTISTGKTLIPLQMEKQTWPPEGALGPIMSEYLFIRFFDRKANDDNYWPADKFTELLGQIRYHVAPDPDMISGQYHNWFVPRIDNLIFLQPQTSNDSKDKTIVQDNLPLVVTHPQIMISYQWDYQKDIVNLYEKLTRLGYRCWLDIFQMGGGDSLFEKIDTGVRHAKCILACVTPKYTKSINCRREMALSDALKKPIIPLLFEETSTWPPEGPMAMVFAEKPYIDFRRANDHSERWTGKEFESVLARLQQIIPEVQTEKPQRYLIDMQRPTTATKEQNKKSKRIRSAPVTPLSRACSIM</sequence>
<name>A0A815VAB9_9BILA</name>
<evidence type="ECO:0000259" key="2">
    <source>
        <dbReference type="PROSITE" id="PS50017"/>
    </source>
</evidence>
<dbReference type="Gene3D" id="3.40.50.10140">
    <property type="entry name" value="Toll/interleukin-1 receptor homology (TIR) domain"/>
    <property type="match status" value="2"/>
</dbReference>
<evidence type="ECO:0000313" key="5">
    <source>
        <dbReference type="EMBL" id="CAF1533261.1"/>
    </source>
</evidence>
<dbReference type="PROSITE" id="PS50017">
    <property type="entry name" value="DEATH_DOMAIN"/>
    <property type="match status" value="1"/>
</dbReference>